<evidence type="ECO:0008006" key="3">
    <source>
        <dbReference type="Google" id="ProtNLM"/>
    </source>
</evidence>
<gene>
    <name evidence="1" type="ORF">EZS28_043870</name>
</gene>
<sequence length="314" mass="35931">MFEDCTPSNEKNVYFEFRVNNQFEFSGYITSGTIEQDPGEDLEEGTEGCIWNVNQTGDGINSKKTIRSVLAGICDDPEGYQITLLNNIHYESITINKTENFPVLIKGGAKDEEETKIHTVWGVNTSVARTITLLQGDLTIQNIQFIFFENTNEIQDEQDENIWPWNAIIYAYDQSLTYRILSLESCIFKGLGSDKFVNKMIYAHQMNKLNITKCSFQDAYINDSYAVYFQSGHNNSEIIVENSTFENINVTNYGRGALYINLESGYQTGCIYGDFWYGGTFNFSNNEFLNNSRHQSGNGANDAYLQWVEYPQDW</sequence>
<feature type="non-terminal residue" evidence="1">
    <location>
        <position position="314"/>
    </location>
</feature>
<organism evidence="1 2">
    <name type="scientific">Streblomastix strix</name>
    <dbReference type="NCBI Taxonomy" id="222440"/>
    <lineage>
        <taxon>Eukaryota</taxon>
        <taxon>Metamonada</taxon>
        <taxon>Preaxostyla</taxon>
        <taxon>Oxymonadida</taxon>
        <taxon>Streblomastigidae</taxon>
        <taxon>Streblomastix</taxon>
    </lineage>
</organism>
<evidence type="ECO:0000313" key="2">
    <source>
        <dbReference type="Proteomes" id="UP000324800"/>
    </source>
</evidence>
<dbReference type="EMBL" id="SNRW01026716">
    <property type="protein sequence ID" value="KAA6360603.1"/>
    <property type="molecule type" value="Genomic_DNA"/>
</dbReference>
<name>A0A5J4TRR2_9EUKA</name>
<dbReference type="AlphaFoldDB" id="A0A5J4TRR2"/>
<evidence type="ECO:0000313" key="1">
    <source>
        <dbReference type="EMBL" id="KAA6360603.1"/>
    </source>
</evidence>
<dbReference type="InterPro" id="IPR011050">
    <property type="entry name" value="Pectin_lyase_fold/virulence"/>
</dbReference>
<reference evidence="1 2" key="1">
    <citation type="submission" date="2019-03" db="EMBL/GenBank/DDBJ databases">
        <title>Single cell metagenomics reveals metabolic interactions within the superorganism composed of flagellate Streblomastix strix and complex community of Bacteroidetes bacteria on its surface.</title>
        <authorList>
            <person name="Treitli S.C."/>
            <person name="Kolisko M."/>
            <person name="Husnik F."/>
            <person name="Keeling P."/>
            <person name="Hampl V."/>
        </authorList>
    </citation>
    <scope>NUCLEOTIDE SEQUENCE [LARGE SCALE GENOMIC DNA]</scope>
    <source>
        <strain evidence="1">ST1C</strain>
    </source>
</reference>
<proteinExistence type="predicted"/>
<dbReference type="SUPFAM" id="SSF51126">
    <property type="entry name" value="Pectin lyase-like"/>
    <property type="match status" value="1"/>
</dbReference>
<accession>A0A5J4TRR2</accession>
<comment type="caution">
    <text evidence="1">The sequence shown here is derived from an EMBL/GenBank/DDBJ whole genome shotgun (WGS) entry which is preliminary data.</text>
</comment>
<protein>
    <recommendedName>
        <fullName evidence="3">Right handed beta helix domain-containing protein</fullName>
    </recommendedName>
</protein>
<dbReference type="Proteomes" id="UP000324800">
    <property type="component" value="Unassembled WGS sequence"/>
</dbReference>